<dbReference type="RefSeq" id="WP_193904665.1">
    <property type="nucleotide sequence ID" value="NZ_JADEXG010000002.1"/>
</dbReference>
<organism evidence="2 3">
    <name type="scientific">Vasconcelosia minhoensis LEGE 07310</name>
    <dbReference type="NCBI Taxonomy" id="915328"/>
    <lineage>
        <taxon>Bacteria</taxon>
        <taxon>Bacillati</taxon>
        <taxon>Cyanobacteriota</taxon>
        <taxon>Cyanophyceae</taxon>
        <taxon>Nodosilineales</taxon>
        <taxon>Cymatolegaceae</taxon>
        <taxon>Vasconcelosia</taxon>
        <taxon>Vasconcelosia minhoensis</taxon>
    </lineage>
</organism>
<accession>A0A8J7AEN0</accession>
<evidence type="ECO:0000313" key="3">
    <source>
        <dbReference type="Proteomes" id="UP000636505"/>
    </source>
</evidence>
<feature type="signal peptide" evidence="1">
    <location>
        <begin position="1"/>
        <end position="19"/>
    </location>
</feature>
<evidence type="ECO:0000313" key="2">
    <source>
        <dbReference type="EMBL" id="MBE9076003.1"/>
    </source>
</evidence>
<proteinExistence type="predicted"/>
<dbReference type="AlphaFoldDB" id="A0A8J7AEN0"/>
<name>A0A8J7AEN0_9CYAN</name>
<keyword evidence="3" id="KW-1185">Reference proteome</keyword>
<dbReference type="Proteomes" id="UP000636505">
    <property type="component" value="Unassembled WGS sequence"/>
</dbReference>
<feature type="chain" id="PRO_5035322688" evidence="1">
    <location>
        <begin position="20"/>
        <end position="147"/>
    </location>
</feature>
<gene>
    <name evidence="2" type="ORF">IQ241_01610</name>
</gene>
<dbReference type="EMBL" id="JADEXG010000002">
    <property type="protein sequence ID" value="MBE9076003.1"/>
    <property type="molecule type" value="Genomic_DNA"/>
</dbReference>
<reference evidence="2" key="1">
    <citation type="submission" date="2020-10" db="EMBL/GenBank/DDBJ databases">
        <authorList>
            <person name="Castelo-Branco R."/>
            <person name="Eusebio N."/>
            <person name="Adriana R."/>
            <person name="Vieira A."/>
            <person name="Brugerolle De Fraissinette N."/>
            <person name="Rezende De Castro R."/>
            <person name="Schneider M.P."/>
            <person name="Vasconcelos V."/>
            <person name="Leao P.N."/>
        </authorList>
    </citation>
    <scope>NUCLEOTIDE SEQUENCE</scope>
    <source>
        <strain evidence="2">LEGE 07310</strain>
    </source>
</reference>
<sequence length="147" mass="15297">MKLGFLILFLSAIPTPALALPTLATSPTAVVSSLDLDGEGTATTHIVKVADLSFSTDSALGLTLSVTSGSLTKPDGVDIDFQVVTVLDNDVAPSEGDFSVPSGSVYTYTTSGAGNHSRDLYILYRPAALQDPGNYASTIDVWVDDNN</sequence>
<evidence type="ECO:0000256" key="1">
    <source>
        <dbReference type="SAM" id="SignalP"/>
    </source>
</evidence>
<protein>
    <submittedName>
        <fullName evidence="2">Uncharacterized protein</fullName>
    </submittedName>
</protein>
<keyword evidence="1" id="KW-0732">Signal</keyword>
<comment type="caution">
    <text evidence="2">The sequence shown here is derived from an EMBL/GenBank/DDBJ whole genome shotgun (WGS) entry which is preliminary data.</text>
</comment>